<dbReference type="Gene3D" id="3.30.1380.10">
    <property type="match status" value="1"/>
</dbReference>
<evidence type="ECO:0000256" key="2">
    <source>
        <dbReference type="SAM" id="Phobius"/>
    </source>
</evidence>
<evidence type="ECO:0000259" key="3">
    <source>
        <dbReference type="Pfam" id="PF13539"/>
    </source>
</evidence>
<dbReference type="SUPFAM" id="SSF55166">
    <property type="entry name" value="Hedgehog/DD-peptidase"/>
    <property type="match status" value="1"/>
</dbReference>
<comment type="caution">
    <text evidence="4">The sequence shown here is derived from an EMBL/GenBank/DDBJ whole genome shotgun (WGS) entry which is preliminary data.</text>
</comment>
<dbReference type="AlphaFoldDB" id="A0AAD8ANR9"/>
<dbReference type="Proteomes" id="UP001233172">
    <property type="component" value="Unassembled WGS sequence"/>
</dbReference>
<keyword evidence="2" id="KW-0472">Membrane</keyword>
<evidence type="ECO:0000313" key="4">
    <source>
        <dbReference type="EMBL" id="KAK0039538.1"/>
    </source>
</evidence>
<sequence length="327" mass="35492">MFGKFRYQVGANGAIRITDGWAGNNIVKVFIPQLIGIEGAPSDGIVFFHRAGAEQLKALFAAWQKAGLLHYVKSWAGSFVPRMVRGSKTQLSNHAFGSAFDINAAWNGLGKTPTAADKTGTVIPLVKIANEHGFFWGGHYNSRKDGMHFELAVLGMFTKQVDFKDLNDDEIELALEDSATGENASFPPEEPSGVSAQSSDAPRKNPWEIFNSIGNKLSKIQETAEKVNEVKESLSKIPGISSLPGMRLGDEPTKVTSGKSTSFLLNVLGMGLSILGAVWGFLTNNFRLIALGIVGFIVLIIIITIAFTVINALKMKYHSDPTKYNVE</sequence>
<keyword evidence="5" id="KW-1185">Reference proteome</keyword>
<reference evidence="4" key="2">
    <citation type="submission" date="2023-04" db="EMBL/GenBank/DDBJ databases">
        <authorList>
            <person name="Bu L."/>
            <person name="Lu L."/>
            <person name="Laidemitt M.R."/>
            <person name="Zhang S.M."/>
            <person name="Mutuku M."/>
            <person name="Mkoji G."/>
            <person name="Steinauer M."/>
            <person name="Loker E.S."/>
        </authorList>
    </citation>
    <scope>NUCLEOTIDE SEQUENCE</scope>
    <source>
        <strain evidence="4">KasaAsao</strain>
        <tissue evidence="4">Whole Snail</tissue>
    </source>
</reference>
<proteinExistence type="predicted"/>
<dbReference type="EMBL" id="JASAOG010000440">
    <property type="protein sequence ID" value="KAK0039538.1"/>
    <property type="molecule type" value="Genomic_DNA"/>
</dbReference>
<reference evidence="4" key="1">
    <citation type="journal article" date="2023" name="PLoS Negl. Trop. Dis.">
        <title>A genome sequence for Biomphalaria pfeifferi, the major vector snail for the human-infecting parasite Schistosoma mansoni.</title>
        <authorList>
            <person name="Bu L."/>
            <person name="Lu L."/>
            <person name="Laidemitt M.R."/>
            <person name="Zhang S.M."/>
            <person name="Mutuku M."/>
            <person name="Mkoji G."/>
            <person name="Steinauer M."/>
            <person name="Loker E.S."/>
        </authorList>
    </citation>
    <scope>NUCLEOTIDE SEQUENCE</scope>
    <source>
        <strain evidence="4">KasaAsao</strain>
    </source>
</reference>
<evidence type="ECO:0000256" key="1">
    <source>
        <dbReference type="SAM" id="MobiDB-lite"/>
    </source>
</evidence>
<keyword evidence="2" id="KW-1133">Transmembrane helix</keyword>
<feature type="transmembrane region" description="Helical" evidence="2">
    <location>
        <begin position="263"/>
        <end position="282"/>
    </location>
</feature>
<keyword evidence="2" id="KW-0812">Transmembrane</keyword>
<feature type="transmembrane region" description="Helical" evidence="2">
    <location>
        <begin position="288"/>
        <end position="313"/>
    </location>
</feature>
<protein>
    <submittedName>
        <fullName evidence="4">M15 family metallopeptidase</fullName>
    </submittedName>
</protein>
<name>A0AAD8ANR9_BIOPF</name>
<dbReference type="InterPro" id="IPR039561">
    <property type="entry name" value="Peptidase_M15C"/>
</dbReference>
<evidence type="ECO:0000313" key="5">
    <source>
        <dbReference type="Proteomes" id="UP001233172"/>
    </source>
</evidence>
<feature type="domain" description="Peptidase M15C" evidence="3">
    <location>
        <begin position="86"/>
        <end position="151"/>
    </location>
</feature>
<gene>
    <name evidence="4" type="ORF">Bpfe_031023</name>
</gene>
<organism evidence="4 5">
    <name type="scientific">Biomphalaria pfeifferi</name>
    <name type="common">Bloodfluke planorb</name>
    <name type="synonym">Freshwater snail</name>
    <dbReference type="NCBI Taxonomy" id="112525"/>
    <lineage>
        <taxon>Eukaryota</taxon>
        <taxon>Metazoa</taxon>
        <taxon>Spiralia</taxon>
        <taxon>Lophotrochozoa</taxon>
        <taxon>Mollusca</taxon>
        <taxon>Gastropoda</taxon>
        <taxon>Heterobranchia</taxon>
        <taxon>Euthyneura</taxon>
        <taxon>Panpulmonata</taxon>
        <taxon>Hygrophila</taxon>
        <taxon>Lymnaeoidea</taxon>
        <taxon>Planorbidae</taxon>
        <taxon>Biomphalaria</taxon>
    </lineage>
</organism>
<feature type="region of interest" description="Disordered" evidence="1">
    <location>
        <begin position="178"/>
        <end position="203"/>
    </location>
</feature>
<dbReference type="InterPro" id="IPR009045">
    <property type="entry name" value="Zn_M74/Hedgehog-like"/>
</dbReference>
<dbReference type="GO" id="GO:0008233">
    <property type="term" value="F:peptidase activity"/>
    <property type="evidence" value="ECO:0007669"/>
    <property type="project" value="InterPro"/>
</dbReference>
<dbReference type="Pfam" id="PF13539">
    <property type="entry name" value="Peptidase_M15_4"/>
    <property type="match status" value="1"/>
</dbReference>
<accession>A0AAD8ANR9</accession>